<proteinExistence type="predicted"/>
<organism evidence="2 3">
    <name type="scientific">Tanacetum coccineum</name>
    <dbReference type="NCBI Taxonomy" id="301880"/>
    <lineage>
        <taxon>Eukaryota</taxon>
        <taxon>Viridiplantae</taxon>
        <taxon>Streptophyta</taxon>
        <taxon>Embryophyta</taxon>
        <taxon>Tracheophyta</taxon>
        <taxon>Spermatophyta</taxon>
        <taxon>Magnoliopsida</taxon>
        <taxon>eudicotyledons</taxon>
        <taxon>Gunneridae</taxon>
        <taxon>Pentapetalae</taxon>
        <taxon>asterids</taxon>
        <taxon>campanulids</taxon>
        <taxon>Asterales</taxon>
        <taxon>Asteraceae</taxon>
        <taxon>Asteroideae</taxon>
        <taxon>Anthemideae</taxon>
        <taxon>Anthemidinae</taxon>
        <taxon>Tanacetum</taxon>
    </lineage>
</organism>
<dbReference type="PANTHER" id="PTHR48258">
    <property type="entry name" value="DUF4218 DOMAIN-CONTAINING PROTEIN-RELATED"/>
    <property type="match status" value="1"/>
</dbReference>
<dbReference type="EMBL" id="BQNB010008485">
    <property type="protein sequence ID" value="GJS50007.1"/>
    <property type="molecule type" value="Genomic_DNA"/>
</dbReference>
<protein>
    <recommendedName>
        <fullName evidence="1">DUF4216 domain-containing protein</fullName>
    </recommendedName>
</protein>
<dbReference type="Pfam" id="PF13952">
    <property type="entry name" value="DUF4216"/>
    <property type="match status" value="1"/>
</dbReference>
<dbReference type="Proteomes" id="UP001151760">
    <property type="component" value="Unassembled WGS sequence"/>
</dbReference>
<reference evidence="2" key="2">
    <citation type="submission" date="2022-01" db="EMBL/GenBank/DDBJ databases">
        <authorList>
            <person name="Yamashiro T."/>
            <person name="Shiraishi A."/>
            <person name="Satake H."/>
            <person name="Nakayama K."/>
        </authorList>
    </citation>
    <scope>NUCLEOTIDE SEQUENCE</scope>
</reference>
<evidence type="ECO:0000313" key="2">
    <source>
        <dbReference type="EMBL" id="GJS50007.1"/>
    </source>
</evidence>
<name>A0ABQ4WB00_9ASTR</name>
<sequence length="277" mass="30555">MAAEPQLLEAAGMVMMAVGDGVRCGGVDGGCGVAAAEKGGSGDDVWRGCDGCGGSVVMAAVAGQPCRDERRITQNSGICSPGEKDREMYYGQLEEILEFSYMSFKVVLFRVKWFDTSNEGRKIKRFVIRNNITQIWAHGESFKDDQYILATQVIQVFYLGDMARRLPNWKVVQDLNHKKFPNEGVLVIEDDHDVIHFDNSSDLALSTSLVDLDFTTLNIDGQSIDVDAPLDIIDVNKDDYLIDDEDALPYDLADSGDEDLANDDDDVAVVYSSEEED</sequence>
<comment type="caution">
    <text evidence="2">The sequence shown here is derived from an EMBL/GenBank/DDBJ whole genome shotgun (WGS) entry which is preliminary data.</text>
</comment>
<gene>
    <name evidence="2" type="ORF">Tco_0600128</name>
</gene>
<reference evidence="2" key="1">
    <citation type="journal article" date="2022" name="Int. J. Mol. Sci.">
        <title>Draft Genome of Tanacetum Coccineum: Genomic Comparison of Closely Related Tanacetum-Family Plants.</title>
        <authorList>
            <person name="Yamashiro T."/>
            <person name="Shiraishi A."/>
            <person name="Nakayama K."/>
            <person name="Satake H."/>
        </authorList>
    </citation>
    <scope>NUCLEOTIDE SEQUENCE</scope>
</reference>
<dbReference type="InterPro" id="IPR025312">
    <property type="entry name" value="DUF4216"/>
</dbReference>
<feature type="domain" description="DUF4216" evidence="1">
    <location>
        <begin position="98"/>
        <end position="172"/>
    </location>
</feature>
<evidence type="ECO:0000259" key="1">
    <source>
        <dbReference type="Pfam" id="PF13952"/>
    </source>
</evidence>
<keyword evidence="3" id="KW-1185">Reference proteome</keyword>
<evidence type="ECO:0000313" key="3">
    <source>
        <dbReference type="Proteomes" id="UP001151760"/>
    </source>
</evidence>
<accession>A0ABQ4WB00</accession>